<dbReference type="SUPFAM" id="SSF74650">
    <property type="entry name" value="Galactose mutarotase-like"/>
    <property type="match status" value="1"/>
</dbReference>
<accession>A0ABU0DBR1</accession>
<organism evidence="1 2">
    <name type="scientific">Ancylobacter vacuolatus</name>
    <dbReference type="NCBI Taxonomy" id="223389"/>
    <lineage>
        <taxon>Bacteria</taxon>
        <taxon>Pseudomonadati</taxon>
        <taxon>Pseudomonadota</taxon>
        <taxon>Alphaproteobacteria</taxon>
        <taxon>Hyphomicrobiales</taxon>
        <taxon>Xanthobacteraceae</taxon>
        <taxon>Ancylobacter</taxon>
    </lineage>
</organism>
<evidence type="ECO:0008006" key="3">
    <source>
        <dbReference type="Google" id="ProtNLM"/>
    </source>
</evidence>
<dbReference type="InterPro" id="IPR011013">
    <property type="entry name" value="Gal_mutarotase_sf_dom"/>
</dbReference>
<proteinExistence type="predicted"/>
<comment type="caution">
    <text evidence="1">The sequence shown here is derived from an EMBL/GenBank/DDBJ whole genome shotgun (WGS) entry which is preliminary data.</text>
</comment>
<gene>
    <name evidence="1" type="ORF">J2S76_000263</name>
</gene>
<sequence>MSHVDLAWAHGTLRAIPTGAMIADLSFRLASGHVFAPFAHRHWSPADPGCAGLPPHLQHLGAEFACLPFGVGGPVRDVASPWQALNVERCNDPPHGLAANAAWTLEQQTDTRLCFTLDYPSDHAIRRLTRILSVQPEAPALDLVLRIEARRTACISVGLHPILSLNAPPESVRIRARFRQGFTYPAAVPGDAMLAAIGQTFGELSSVPARAGGTVDLSRLPKVMPVDDVVQLCALDGPVEIIFAEQKAALTLDWDRSLLPSCQFWISDRALGHAPWAGRYRGLGVEPIASAFDFSEAVSLAKNPIQTTGTATSLAITPDRVTDIAYRIEARRA</sequence>
<name>A0ABU0DBR1_9HYPH</name>
<protein>
    <recommendedName>
        <fullName evidence="3">Galactose mutarotase</fullName>
    </recommendedName>
</protein>
<dbReference type="Proteomes" id="UP001238467">
    <property type="component" value="Unassembled WGS sequence"/>
</dbReference>
<dbReference type="RefSeq" id="WP_307056800.1">
    <property type="nucleotide sequence ID" value="NZ_JAUSUH010000001.1"/>
</dbReference>
<dbReference type="Gene3D" id="2.70.98.10">
    <property type="match status" value="1"/>
</dbReference>
<keyword evidence="2" id="KW-1185">Reference proteome</keyword>
<evidence type="ECO:0000313" key="2">
    <source>
        <dbReference type="Proteomes" id="UP001238467"/>
    </source>
</evidence>
<dbReference type="EMBL" id="JAUSUH010000001">
    <property type="protein sequence ID" value="MDQ0345862.1"/>
    <property type="molecule type" value="Genomic_DNA"/>
</dbReference>
<evidence type="ECO:0000313" key="1">
    <source>
        <dbReference type="EMBL" id="MDQ0345862.1"/>
    </source>
</evidence>
<dbReference type="InterPro" id="IPR014718">
    <property type="entry name" value="GH-type_carb-bd"/>
</dbReference>
<reference evidence="1 2" key="1">
    <citation type="submission" date="2023-07" db="EMBL/GenBank/DDBJ databases">
        <title>Genomic Encyclopedia of Type Strains, Phase IV (KMG-IV): sequencing the most valuable type-strain genomes for metagenomic binning, comparative biology and taxonomic classification.</title>
        <authorList>
            <person name="Goeker M."/>
        </authorList>
    </citation>
    <scope>NUCLEOTIDE SEQUENCE [LARGE SCALE GENOMIC DNA]</scope>
    <source>
        <strain evidence="1 2">DSM 1277</strain>
    </source>
</reference>